<dbReference type="Proteomes" id="UP000663836">
    <property type="component" value="Unassembled WGS sequence"/>
</dbReference>
<reference evidence="1" key="1">
    <citation type="submission" date="2021-02" db="EMBL/GenBank/DDBJ databases">
        <authorList>
            <person name="Nowell W R."/>
        </authorList>
    </citation>
    <scope>NUCLEOTIDE SEQUENCE</scope>
</reference>
<proteinExistence type="predicted"/>
<sequence>NQNKYVRFVIDYYTICYNNEGKHDDSMKRFVLENDTSRTYENLAELLTASYLRVLTMADQDDFTKLDSILRPEVNVLVILLASDSYTSTELIGITLLNPIICC</sequence>
<organism evidence="1 2">
    <name type="scientific">Rotaria sordida</name>
    <dbReference type="NCBI Taxonomy" id="392033"/>
    <lineage>
        <taxon>Eukaryota</taxon>
        <taxon>Metazoa</taxon>
        <taxon>Spiralia</taxon>
        <taxon>Gnathifera</taxon>
        <taxon>Rotifera</taxon>
        <taxon>Eurotatoria</taxon>
        <taxon>Bdelloidea</taxon>
        <taxon>Philodinida</taxon>
        <taxon>Philodinidae</taxon>
        <taxon>Rotaria</taxon>
    </lineage>
</organism>
<evidence type="ECO:0000313" key="1">
    <source>
        <dbReference type="EMBL" id="CAF4203569.1"/>
    </source>
</evidence>
<evidence type="ECO:0000313" key="2">
    <source>
        <dbReference type="Proteomes" id="UP000663836"/>
    </source>
</evidence>
<dbReference type="AlphaFoldDB" id="A0A820BLY6"/>
<dbReference type="EMBL" id="CAJOBD010014869">
    <property type="protein sequence ID" value="CAF4203569.1"/>
    <property type="molecule type" value="Genomic_DNA"/>
</dbReference>
<accession>A0A820BLY6</accession>
<name>A0A820BLY6_9BILA</name>
<protein>
    <submittedName>
        <fullName evidence="1">Uncharacterized protein</fullName>
    </submittedName>
</protein>
<gene>
    <name evidence="1" type="ORF">JBS370_LOCUS36636</name>
</gene>
<comment type="caution">
    <text evidence="1">The sequence shown here is derived from an EMBL/GenBank/DDBJ whole genome shotgun (WGS) entry which is preliminary data.</text>
</comment>
<feature type="non-terminal residue" evidence="1">
    <location>
        <position position="1"/>
    </location>
</feature>